<gene>
    <name evidence="3" type="ORF">A6F49_10050</name>
</gene>
<evidence type="ECO:0000313" key="3">
    <source>
        <dbReference type="EMBL" id="OAV60825.1"/>
    </source>
</evidence>
<dbReference type="SUPFAM" id="SSF53474">
    <property type="entry name" value="alpha/beta-Hydrolases"/>
    <property type="match status" value="1"/>
</dbReference>
<dbReference type="EMBL" id="LXEY01000018">
    <property type="protein sequence ID" value="OAV60825.1"/>
    <property type="molecule type" value="Genomic_DNA"/>
</dbReference>
<dbReference type="Pfam" id="PF12146">
    <property type="entry name" value="Hydrolase_4"/>
    <property type="match status" value="1"/>
</dbReference>
<feature type="domain" description="Serine aminopeptidase S33" evidence="2">
    <location>
        <begin position="21"/>
        <end position="236"/>
    </location>
</feature>
<comment type="caution">
    <text evidence="3">The sequence shown here is derived from an EMBL/GenBank/DDBJ whole genome shotgun (WGS) entry which is preliminary data.</text>
</comment>
<feature type="active site" description="Charge relay system" evidence="1">
    <location>
        <position position="231"/>
    </location>
</feature>
<evidence type="ECO:0000259" key="2">
    <source>
        <dbReference type="Pfam" id="PF12146"/>
    </source>
</evidence>
<dbReference type="Proteomes" id="UP000078292">
    <property type="component" value="Unassembled WGS sequence"/>
</dbReference>
<dbReference type="GO" id="GO:0052689">
    <property type="term" value="F:carboxylic ester hydrolase activity"/>
    <property type="evidence" value="ECO:0007669"/>
    <property type="project" value="InterPro"/>
</dbReference>
<dbReference type="PIRSF" id="PIRSF017388">
    <property type="entry name" value="Esterase_lipase"/>
    <property type="match status" value="1"/>
</dbReference>
<sequence>MQSIEILKPHPQGVLAKSQTQWGVVLLHGFTAGPGSVLPWGQALATAGATVYILTLPGHGTTVSDLAQTSAGQWRRHVQQTVDYVLAQGHDRVAVAGLSLGGALALDAAAHRAVDATLLVNPALSFKPVDQLGVALSPFFQRIIPTVGPLAGDIKKAGVVEEAYDRTPVSAVAELAKLFRTVRRRLADISSPVTLYWSTQDHIVPPTTAKLLRRRMEPNLLRIVHMDNSYHVATLDNDAPLIYQDSVNTLLSLSGGDHGGTA</sequence>
<dbReference type="Gene3D" id="3.40.50.1820">
    <property type="entry name" value="alpha/beta hydrolase"/>
    <property type="match status" value="1"/>
</dbReference>
<reference evidence="3 4" key="1">
    <citation type="submission" date="2016-04" db="EMBL/GenBank/DDBJ databases">
        <title>First whole genome shotgun sequence of the bacterium Enteractinococcus sp. strain UASWS1574.</title>
        <authorList>
            <person name="Crovadore J."/>
            <person name="Chablais R."/>
            <person name="Lefort F."/>
        </authorList>
    </citation>
    <scope>NUCLEOTIDE SEQUENCE [LARGE SCALE GENOMIC DNA]</scope>
    <source>
        <strain evidence="3 4">UASWS1574</strain>
    </source>
</reference>
<accession>A0A1B7LZE3</accession>
<dbReference type="InterPro" id="IPR029058">
    <property type="entry name" value="AB_hydrolase_fold"/>
</dbReference>
<evidence type="ECO:0000313" key="4">
    <source>
        <dbReference type="Proteomes" id="UP000078292"/>
    </source>
</evidence>
<feature type="active site" description="Charge relay system" evidence="1">
    <location>
        <position position="201"/>
    </location>
</feature>
<dbReference type="AlphaFoldDB" id="A0A1B7LZE3"/>
<feature type="active site" description="Nucleophile" evidence="1">
    <location>
        <position position="99"/>
    </location>
</feature>
<proteinExistence type="predicted"/>
<name>A0A1B7LZE3_9MICC</name>
<dbReference type="InterPro" id="IPR022742">
    <property type="entry name" value="Hydrolase_4"/>
</dbReference>
<organism evidence="3 4">
    <name type="scientific">Enteractinococcus helveticum</name>
    <dbReference type="NCBI Taxonomy" id="1837282"/>
    <lineage>
        <taxon>Bacteria</taxon>
        <taxon>Bacillati</taxon>
        <taxon>Actinomycetota</taxon>
        <taxon>Actinomycetes</taxon>
        <taxon>Micrococcales</taxon>
        <taxon>Micrococcaceae</taxon>
    </lineage>
</organism>
<dbReference type="InterPro" id="IPR012354">
    <property type="entry name" value="Esterase_lipase"/>
</dbReference>
<dbReference type="PANTHER" id="PTHR46438">
    <property type="entry name" value="ALPHA/BETA-HYDROLASES SUPERFAMILY PROTEIN"/>
    <property type="match status" value="1"/>
</dbReference>
<evidence type="ECO:0000256" key="1">
    <source>
        <dbReference type="PIRSR" id="PIRSR017388-1"/>
    </source>
</evidence>
<keyword evidence="4" id="KW-1185">Reference proteome</keyword>
<dbReference type="STRING" id="1837282.A6F49_10050"/>
<protein>
    <recommendedName>
        <fullName evidence="2">Serine aminopeptidase S33 domain-containing protein</fullName>
    </recommendedName>
</protein>